<dbReference type="GO" id="GO:0030145">
    <property type="term" value="F:manganese ion binding"/>
    <property type="evidence" value="ECO:0007669"/>
    <property type="project" value="TreeGrafter"/>
</dbReference>
<dbReference type="InterPro" id="IPR001233">
    <property type="entry name" value="RtcB"/>
</dbReference>
<dbReference type="InterPro" id="IPR036025">
    <property type="entry name" value="RtcB-like_sf"/>
</dbReference>
<dbReference type="InterPro" id="IPR052915">
    <property type="entry name" value="RtcB-like"/>
</dbReference>
<feature type="binding site" evidence="11">
    <location>
        <begin position="103"/>
        <end position="106"/>
    </location>
    <ligand>
        <name>GMP</name>
        <dbReference type="ChEBI" id="CHEBI:58115"/>
    </ligand>
</feature>
<keyword evidence="6" id="KW-0692">RNA repair</keyword>
<dbReference type="GO" id="GO:0006396">
    <property type="term" value="P:RNA processing"/>
    <property type="evidence" value="ECO:0007669"/>
    <property type="project" value="InterPro"/>
</dbReference>
<name>A0A1I0A858_9FIRM</name>
<dbReference type="GO" id="GO:0003909">
    <property type="term" value="F:DNA ligase activity"/>
    <property type="evidence" value="ECO:0007669"/>
    <property type="project" value="TreeGrafter"/>
</dbReference>
<comment type="catalytic activity">
    <reaction evidence="9">
        <text>a 3'-end 3'-phospho-ribonucleotide-RNA + a 5'-end dephospho-ribonucleoside-RNA + GTP = a ribonucleotidyl-ribonucleotide-RNA + GMP + diphosphate</text>
        <dbReference type="Rhea" id="RHEA:68076"/>
        <dbReference type="Rhea" id="RHEA-COMP:10463"/>
        <dbReference type="Rhea" id="RHEA-COMP:13936"/>
        <dbReference type="Rhea" id="RHEA-COMP:17355"/>
        <dbReference type="ChEBI" id="CHEBI:33019"/>
        <dbReference type="ChEBI" id="CHEBI:37565"/>
        <dbReference type="ChEBI" id="CHEBI:58115"/>
        <dbReference type="ChEBI" id="CHEBI:83062"/>
        <dbReference type="ChEBI" id="CHEBI:138284"/>
        <dbReference type="ChEBI" id="CHEBI:173118"/>
        <dbReference type="EC" id="6.5.1.8"/>
    </reaction>
</comment>
<evidence type="ECO:0000256" key="4">
    <source>
        <dbReference type="ARBA" id="ARBA00022723"/>
    </source>
</evidence>
<dbReference type="EC" id="6.5.1.8" evidence="2"/>
<gene>
    <name evidence="12" type="ORF">SAMN04487771_1001126</name>
</gene>
<dbReference type="PANTHER" id="PTHR43749:SF2">
    <property type="entry name" value="RNA-SPLICING LIGASE RTCB"/>
    <property type="match status" value="1"/>
</dbReference>
<dbReference type="EMBL" id="FOIL01000001">
    <property type="protein sequence ID" value="SES90378.1"/>
    <property type="molecule type" value="Genomic_DNA"/>
</dbReference>
<organism evidence="12 13">
    <name type="scientific">[Clostridium] aminophilum</name>
    <dbReference type="NCBI Taxonomy" id="1526"/>
    <lineage>
        <taxon>Bacteria</taxon>
        <taxon>Bacillati</taxon>
        <taxon>Bacillota</taxon>
        <taxon>Clostridia</taxon>
        <taxon>Lachnospirales</taxon>
        <taxon>Lachnospiraceae</taxon>
    </lineage>
</organism>
<evidence type="ECO:0000256" key="10">
    <source>
        <dbReference type="PIRSR" id="PIRSR601233-1"/>
    </source>
</evidence>
<dbReference type="PANTHER" id="PTHR43749">
    <property type="entry name" value="RNA-SPLICING LIGASE RTCB"/>
    <property type="match status" value="1"/>
</dbReference>
<protein>
    <recommendedName>
        <fullName evidence="2">3'-phosphate/5'-hydroxy nucleic acid ligase</fullName>
        <ecNumber evidence="2">6.5.1.8</ecNumber>
    </recommendedName>
</protein>
<sequence length="185" mass="20672">MPQILRIGPYIVYFWSNENNPLEPVHVHIAEGKATANATKLWITSTGKVILCNNNSKISEKILRKGSIAAHKGEKVLIPINMRDGSILAVGKGNPEWNYSAPHGAGRVMSRKQAIRSLSMEDYRKAMEGIYTTSVNEGTLDEAPMAYKSMGEILDAVKESVEIIDILKPKYNFKASEDENPFWKH</sequence>
<dbReference type="Proteomes" id="UP000199820">
    <property type="component" value="Unassembled WGS sequence"/>
</dbReference>
<evidence type="ECO:0000256" key="9">
    <source>
        <dbReference type="ARBA" id="ARBA00047746"/>
    </source>
</evidence>
<keyword evidence="8" id="KW-0464">Manganese</keyword>
<evidence type="ECO:0000256" key="5">
    <source>
        <dbReference type="ARBA" id="ARBA00022741"/>
    </source>
</evidence>
<dbReference type="Pfam" id="PF01139">
    <property type="entry name" value="RtcB"/>
    <property type="match status" value="1"/>
</dbReference>
<comment type="cofactor">
    <cofactor evidence="1">
        <name>Mn(2+)</name>
        <dbReference type="ChEBI" id="CHEBI:29035"/>
    </cofactor>
</comment>
<evidence type="ECO:0000256" key="8">
    <source>
        <dbReference type="ARBA" id="ARBA00023211"/>
    </source>
</evidence>
<evidence type="ECO:0000256" key="6">
    <source>
        <dbReference type="ARBA" id="ARBA00022800"/>
    </source>
</evidence>
<keyword evidence="13" id="KW-1185">Reference proteome</keyword>
<keyword evidence="5 11" id="KW-0547">Nucleotide-binding</keyword>
<dbReference type="SUPFAM" id="SSF103365">
    <property type="entry name" value="Hypothetical protein PH1602"/>
    <property type="match status" value="1"/>
</dbReference>
<proteinExistence type="predicted"/>
<evidence type="ECO:0000256" key="1">
    <source>
        <dbReference type="ARBA" id="ARBA00001936"/>
    </source>
</evidence>
<evidence type="ECO:0000256" key="11">
    <source>
        <dbReference type="PIRSR" id="PIRSR601233-2"/>
    </source>
</evidence>
<evidence type="ECO:0000256" key="2">
    <source>
        <dbReference type="ARBA" id="ARBA00012726"/>
    </source>
</evidence>
<reference evidence="12 13" key="1">
    <citation type="submission" date="2016-10" db="EMBL/GenBank/DDBJ databases">
        <authorList>
            <person name="de Groot N.N."/>
        </authorList>
    </citation>
    <scope>NUCLEOTIDE SEQUENCE [LARGE SCALE GENOMIC DNA]</scope>
    <source>
        <strain evidence="12 13">KH1P1</strain>
    </source>
</reference>
<dbReference type="GO" id="GO:0005525">
    <property type="term" value="F:GTP binding"/>
    <property type="evidence" value="ECO:0007669"/>
    <property type="project" value="UniProtKB-KW"/>
</dbReference>
<dbReference type="GO" id="GO:0042245">
    <property type="term" value="P:RNA repair"/>
    <property type="evidence" value="ECO:0007669"/>
    <property type="project" value="UniProtKB-KW"/>
</dbReference>
<feature type="active site" description="GMP-histidine intermediate" evidence="10">
    <location>
        <position position="103"/>
    </location>
</feature>
<evidence type="ECO:0000256" key="7">
    <source>
        <dbReference type="ARBA" id="ARBA00023134"/>
    </source>
</evidence>
<keyword evidence="3" id="KW-0436">Ligase</keyword>
<dbReference type="OrthoDB" id="9802323at2"/>
<feature type="binding site" evidence="11">
    <location>
        <begin position="79"/>
        <end position="82"/>
    </location>
    <ligand>
        <name>GMP</name>
        <dbReference type="ChEBI" id="CHEBI:58115"/>
    </ligand>
</feature>
<dbReference type="GO" id="GO:0170057">
    <property type="term" value="F:RNA ligase (GTP) activity"/>
    <property type="evidence" value="ECO:0007669"/>
    <property type="project" value="UniProtKB-EC"/>
</dbReference>
<dbReference type="AlphaFoldDB" id="A0A1I0A858"/>
<dbReference type="GO" id="GO:0006281">
    <property type="term" value="P:DNA repair"/>
    <property type="evidence" value="ECO:0007669"/>
    <property type="project" value="TreeGrafter"/>
</dbReference>
<accession>A0A1I0A858</accession>
<evidence type="ECO:0000256" key="3">
    <source>
        <dbReference type="ARBA" id="ARBA00022598"/>
    </source>
</evidence>
<dbReference type="RefSeq" id="WP_083378701.1">
    <property type="nucleotide sequence ID" value="NZ_FOIL01000001.1"/>
</dbReference>
<evidence type="ECO:0000313" key="12">
    <source>
        <dbReference type="EMBL" id="SES90378.1"/>
    </source>
</evidence>
<keyword evidence="7 11" id="KW-0342">GTP-binding</keyword>
<evidence type="ECO:0000313" key="13">
    <source>
        <dbReference type="Proteomes" id="UP000199820"/>
    </source>
</evidence>
<dbReference type="Gene3D" id="3.90.1860.10">
    <property type="entry name" value="tRNA-splicing ligase RtcB"/>
    <property type="match status" value="1"/>
</dbReference>
<feature type="binding site" evidence="11">
    <location>
        <position position="86"/>
    </location>
    <ligand>
        <name>GMP</name>
        <dbReference type="ChEBI" id="CHEBI:58115"/>
    </ligand>
</feature>
<keyword evidence="4" id="KW-0479">Metal-binding</keyword>